<reference evidence="1 2" key="1">
    <citation type="journal article" date="2020" name="Genome Biol. Evol.">
        <title>Comparative genomics of strictly vertically transmitted, feminizing microsporidia endosymbionts of amphipod crustaceans.</title>
        <authorList>
            <person name="Cormier A."/>
            <person name="Chebbi M.A."/>
            <person name="Giraud I."/>
            <person name="Wattier R."/>
            <person name="Teixeira M."/>
            <person name="Gilbert C."/>
            <person name="Rigaud T."/>
            <person name="Cordaux R."/>
        </authorList>
    </citation>
    <scope>NUCLEOTIDE SEQUENCE [LARGE SCALE GENOMIC DNA]</scope>
    <source>
        <strain evidence="1 2">Ou3-Ou53</strain>
    </source>
</reference>
<name>A0A9P6L0G9_9MICR</name>
<sequence length="200" mass="24279">MSMKKKQENDLSKKRYKNADIKNVQEIKHTKKFPNMVSSVKMNNFISHDDSFTTGNMKKGQYLYYKQDVAFQKPIKYNYHNLNDVPIQKKYPTKLAPIVIEVQKEREEYKHEYIFPVQPISTLYFPRCTTAYNASNFGQFNNMKFREYKQLKNIFDSHNLNKYKYVLDPIFYYSDDTLKKEIDQNYRSYIHYLRHKKNKL</sequence>
<evidence type="ECO:0000313" key="2">
    <source>
        <dbReference type="Proteomes" id="UP000740883"/>
    </source>
</evidence>
<protein>
    <submittedName>
        <fullName evidence="1">Uncharacterized protein</fullName>
    </submittedName>
</protein>
<comment type="caution">
    <text evidence="1">The sequence shown here is derived from an EMBL/GenBank/DDBJ whole genome shotgun (WGS) entry which is preliminary data.</text>
</comment>
<dbReference type="Proteomes" id="UP000740883">
    <property type="component" value="Unassembled WGS sequence"/>
</dbReference>
<accession>A0A9P6L0G9</accession>
<keyword evidence="2" id="KW-1185">Reference proteome</keyword>
<dbReference type="AlphaFoldDB" id="A0A9P6L0G9"/>
<organism evidence="1 2">
    <name type="scientific">Nosema granulosis</name>
    <dbReference type="NCBI Taxonomy" id="83296"/>
    <lineage>
        <taxon>Eukaryota</taxon>
        <taxon>Fungi</taxon>
        <taxon>Fungi incertae sedis</taxon>
        <taxon>Microsporidia</taxon>
        <taxon>Nosematidae</taxon>
        <taxon>Nosema</taxon>
    </lineage>
</organism>
<proteinExistence type="predicted"/>
<dbReference type="EMBL" id="SBJO01000009">
    <property type="protein sequence ID" value="KAF9764770.1"/>
    <property type="molecule type" value="Genomic_DNA"/>
</dbReference>
<dbReference type="OrthoDB" id="10518099at2759"/>
<gene>
    <name evidence="1" type="ORF">NGRA_0277</name>
</gene>
<evidence type="ECO:0000313" key="1">
    <source>
        <dbReference type="EMBL" id="KAF9764770.1"/>
    </source>
</evidence>